<dbReference type="PROSITE" id="PS50109">
    <property type="entry name" value="HIS_KIN"/>
    <property type="match status" value="1"/>
</dbReference>
<keyword evidence="8" id="KW-0175">Coiled coil</keyword>
<dbReference type="PROSITE" id="PS50885">
    <property type="entry name" value="HAMP"/>
    <property type="match status" value="1"/>
</dbReference>
<keyword evidence="9" id="KW-1133">Transmembrane helix</keyword>
<evidence type="ECO:0000256" key="5">
    <source>
        <dbReference type="ARBA" id="ARBA00022679"/>
    </source>
</evidence>
<dbReference type="InterPro" id="IPR036890">
    <property type="entry name" value="HATPase_C_sf"/>
</dbReference>
<dbReference type="InterPro" id="IPR050482">
    <property type="entry name" value="Sensor_HK_TwoCompSys"/>
</dbReference>
<evidence type="ECO:0000259" key="10">
    <source>
        <dbReference type="PROSITE" id="PS50109"/>
    </source>
</evidence>
<evidence type="ECO:0000256" key="7">
    <source>
        <dbReference type="ARBA" id="ARBA00023012"/>
    </source>
</evidence>
<dbReference type="GO" id="GO:0000155">
    <property type="term" value="F:phosphorelay sensor kinase activity"/>
    <property type="evidence" value="ECO:0007669"/>
    <property type="project" value="InterPro"/>
</dbReference>
<accession>A0A1V8M5M4</accession>
<evidence type="ECO:0000313" key="13">
    <source>
        <dbReference type="Proteomes" id="UP000191980"/>
    </source>
</evidence>
<dbReference type="InterPro" id="IPR003660">
    <property type="entry name" value="HAMP_dom"/>
</dbReference>
<dbReference type="CDD" id="cd16917">
    <property type="entry name" value="HATPase_UhpB-NarQ-NarX-like"/>
    <property type="match status" value="1"/>
</dbReference>
<proteinExistence type="predicted"/>
<keyword evidence="5" id="KW-0808">Transferase</keyword>
<reference evidence="12 13" key="1">
    <citation type="submission" date="2015-12" db="EMBL/GenBank/DDBJ databases">
        <authorList>
            <person name="Shamseldin A."/>
            <person name="Moawad H."/>
            <person name="Abd El-Rahim W.M."/>
            <person name="Sadowsky M.J."/>
        </authorList>
    </citation>
    <scope>NUCLEOTIDE SEQUENCE [LARGE SCALE GENOMIC DNA]</scope>
    <source>
        <strain evidence="12 13">WF1</strain>
    </source>
</reference>
<keyword evidence="4" id="KW-0597">Phosphoprotein</keyword>
<gene>
    <name evidence="12" type="ORF">AU255_02555</name>
</gene>
<organism evidence="12 13">
    <name type="scientific">Methyloprofundus sedimenti</name>
    <dbReference type="NCBI Taxonomy" id="1420851"/>
    <lineage>
        <taxon>Bacteria</taxon>
        <taxon>Pseudomonadati</taxon>
        <taxon>Pseudomonadota</taxon>
        <taxon>Gammaproteobacteria</taxon>
        <taxon>Methylococcales</taxon>
        <taxon>Methylococcaceae</taxon>
        <taxon>Methyloprofundus</taxon>
    </lineage>
</organism>
<dbReference type="OrthoDB" id="9797605at2"/>
<dbReference type="STRING" id="1420851.AU255_02555"/>
<evidence type="ECO:0000256" key="2">
    <source>
        <dbReference type="ARBA" id="ARBA00004370"/>
    </source>
</evidence>
<dbReference type="PANTHER" id="PTHR24421">
    <property type="entry name" value="NITRATE/NITRITE SENSOR PROTEIN NARX-RELATED"/>
    <property type="match status" value="1"/>
</dbReference>
<protein>
    <recommendedName>
        <fullName evidence="3">histidine kinase</fullName>
        <ecNumber evidence="3">2.7.13.3</ecNumber>
    </recommendedName>
</protein>
<comment type="subcellular location">
    <subcellularLocation>
        <location evidence="2">Membrane</location>
    </subcellularLocation>
</comment>
<dbReference type="InterPro" id="IPR005467">
    <property type="entry name" value="His_kinase_dom"/>
</dbReference>
<comment type="caution">
    <text evidence="12">The sequence shown here is derived from an EMBL/GenBank/DDBJ whole genome shotgun (WGS) entry which is preliminary data.</text>
</comment>
<dbReference type="GO" id="GO:0046983">
    <property type="term" value="F:protein dimerization activity"/>
    <property type="evidence" value="ECO:0007669"/>
    <property type="project" value="InterPro"/>
</dbReference>
<evidence type="ECO:0000256" key="6">
    <source>
        <dbReference type="ARBA" id="ARBA00022777"/>
    </source>
</evidence>
<dbReference type="Pfam" id="PF16448">
    <property type="entry name" value="LapD_MoxY_N"/>
    <property type="match status" value="1"/>
</dbReference>
<evidence type="ECO:0000256" key="8">
    <source>
        <dbReference type="SAM" id="Coils"/>
    </source>
</evidence>
<dbReference type="Gene3D" id="1.20.5.1930">
    <property type="match status" value="1"/>
</dbReference>
<keyword evidence="9" id="KW-0812">Transmembrane</keyword>
<evidence type="ECO:0000256" key="3">
    <source>
        <dbReference type="ARBA" id="ARBA00012438"/>
    </source>
</evidence>
<dbReference type="SMART" id="SM00387">
    <property type="entry name" value="HATPase_c"/>
    <property type="match status" value="1"/>
</dbReference>
<evidence type="ECO:0000256" key="9">
    <source>
        <dbReference type="SAM" id="Phobius"/>
    </source>
</evidence>
<keyword evidence="13" id="KW-1185">Reference proteome</keyword>
<feature type="domain" description="Histidine kinase" evidence="10">
    <location>
        <begin position="243"/>
        <end position="435"/>
    </location>
</feature>
<keyword evidence="9" id="KW-0472">Membrane</keyword>
<dbReference type="EC" id="2.7.13.3" evidence="3"/>
<name>A0A1V8M5M4_9GAMM</name>
<feature type="transmembrane region" description="Helical" evidence="9">
    <location>
        <begin position="150"/>
        <end position="171"/>
    </location>
</feature>
<dbReference type="InterPro" id="IPR032244">
    <property type="entry name" value="LapD_MoxY_N"/>
</dbReference>
<keyword evidence="7" id="KW-0902">Two-component regulatory system</keyword>
<dbReference type="RefSeq" id="WP_080521425.1">
    <property type="nucleotide sequence ID" value="NZ_LPUF01000001.1"/>
</dbReference>
<evidence type="ECO:0000259" key="11">
    <source>
        <dbReference type="PROSITE" id="PS50885"/>
    </source>
</evidence>
<dbReference type="InterPro" id="IPR003594">
    <property type="entry name" value="HATPase_dom"/>
</dbReference>
<dbReference type="SUPFAM" id="SSF55874">
    <property type="entry name" value="ATPase domain of HSP90 chaperone/DNA topoisomerase II/histidine kinase"/>
    <property type="match status" value="1"/>
</dbReference>
<feature type="coiled-coil region" evidence="8">
    <location>
        <begin position="222"/>
        <end position="254"/>
    </location>
</feature>
<dbReference type="GO" id="GO:0016020">
    <property type="term" value="C:membrane"/>
    <property type="evidence" value="ECO:0007669"/>
    <property type="project" value="UniProtKB-SubCell"/>
</dbReference>
<sequence length="435" mass="49419">MSLRYQISVRILLISLCILFLGGSIGIWQARQSVSNEVDSSISLALQLIKIGIGSNKTHQTDWMFRLSRLKQTRHLNIQLKTSSGEIVNISDHPQLHELDKTPPDWFINLVLGEYPKIEYPIETLNNIPLKLIIQANPMDEISEVWQESIAFFTSLFALVFLTFLSVQLVFNKTIKSIHSIIEHLKGIETGDYQKKLADFSTQEYDDIAKAINHMTDVLGNTEKQNRALTQHSLEIQEEERQRLSQELHDEFGQSLTAIKVMAVTAAHEKTDTQKITTSMIEICDHLMTVVRSMMKQLHPLILTELGLKATLDDLLHHWEVRNTPTMFTLHYDDAVDQIDRTIVIQIFRVIQESLTNIIRHAQATQVNISLQIKPDSDKLILLITDDGLGCDLDQLSSGFGLLGMKERIKLLGGDFKIQSQVNKGLQIKAEIPLL</sequence>
<dbReference type="CDD" id="cd06225">
    <property type="entry name" value="HAMP"/>
    <property type="match status" value="1"/>
</dbReference>
<dbReference type="InterPro" id="IPR011712">
    <property type="entry name" value="Sig_transdc_His_kin_sub3_dim/P"/>
</dbReference>
<dbReference type="Gene3D" id="6.10.340.10">
    <property type="match status" value="1"/>
</dbReference>
<dbReference type="EMBL" id="LPUF01000001">
    <property type="protein sequence ID" value="OQK16806.1"/>
    <property type="molecule type" value="Genomic_DNA"/>
</dbReference>
<comment type="catalytic activity">
    <reaction evidence="1">
        <text>ATP + protein L-histidine = ADP + protein N-phospho-L-histidine.</text>
        <dbReference type="EC" id="2.7.13.3"/>
    </reaction>
</comment>
<feature type="domain" description="HAMP" evidence="11">
    <location>
        <begin position="172"/>
        <end position="224"/>
    </location>
</feature>
<dbReference type="AlphaFoldDB" id="A0A1V8M5M4"/>
<dbReference type="PANTHER" id="PTHR24421:SF58">
    <property type="entry name" value="SIGNAL TRANSDUCTION HISTIDINE-PROTEIN KINASE_PHOSPHATASE UHPB"/>
    <property type="match status" value="1"/>
</dbReference>
<evidence type="ECO:0000256" key="1">
    <source>
        <dbReference type="ARBA" id="ARBA00000085"/>
    </source>
</evidence>
<dbReference type="Pfam" id="PF07730">
    <property type="entry name" value="HisKA_3"/>
    <property type="match status" value="1"/>
</dbReference>
<dbReference type="Pfam" id="PF02518">
    <property type="entry name" value="HATPase_c"/>
    <property type="match status" value="1"/>
</dbReference>
<evidence type="ECO:0000256" key="4">
    <source>
        <dbReference type="ARBA" id="ARBA00022553"/>
    </source>
</evidence>
<dbReference type="Proteomes" id="UP000191980">
    <property type="component" value="Unassembled WGS sequence"/>
</dbReference>
<evidence type="ECO:0000313" key="12">
    <source>
        <dbReference type="EMBL" id="OQK16806.1"/>
    </source>
</evidence>
<dbReference type="Gene3D" id="3.30.565.10">
    <property type="entry name" value="Histidine kinase-like ATPase, C-terminal domain"/>
    <property type="match status" value="1"/>
</dbReference>
<keyword evidence="6 12" id="KW-0418">Kinase</keyword>